<dbReference type="RefSeq" id="WP_343825540.1">
    <property type="nucleotide sequence ID" value="NZ_BAAACI010000005.1"/>
</dbReference>
<evidence type="ECO:0000313" key="5">
    <source>
        <dbReference type="Proteomes" id="UP001501047"/>
    </source>
</evidence>
<gene>
    <name evidence="4" type="ORF">GCM10008908_17030</name>
</gene>
<dbReference type="EMBL" id="BAAACI010000005">
    <property type="protein sequence ID" value="GAA0771872.1"/>
    <property type="molecule type" value="Genomic_DNA"/>
</dbReference>
<keyword evidence="3" id="KW-1133">Transmembrane helix</keyword>
<dbReference type="Proteomes" id="UP001501047">
    <property type="component" value="Unassembled WGS sequence"/>
</dbReference>
<name>A0ABN1KNG8_CLOSU</name>
<keyword evidence="3" id="KW-0472">Membrane</keyword>
<evidence type="ECO:0000256" key="1">
    <source>
        <dbReference type="SAM" id="Coils"/>
    </source>
</evidence>
<feature type="compositionally biased region" description="Basic and acidic residues" evidence="2">
    <location>
        <begin position="1457"/>
        <end position="1470"/>
    </location>
</feature>
<feature type="transmembrane region" description="Helical" evidence="3">
    <location>
        <begin position="1505"/>
        <end position="1522"/>
    </location>
</feature>
<accession>A0ABN1KNG8</accession>
<keyword evidence="5" id="KW-1185">Reference proteome</keyword>
<evidence type="ECO:0000313" key="4">
    <source>
        <dbReference type="EMBL" id="GAA0771872.1"/>
    </source>
</evidence>
<evidence type="ECO:0000256" key="2">
    <source>
        <dbReference type="SAM" id="MobiDB-lite"/>
    </source>
</evidence>
<sequence length="1530" mass="169594">MNKIKRFIVYLCVMCIVITAIPVKVFAKDEESSKSTELTSLIVACGMQMQNSISWKASQANKIEGTDNVYYADISSGTLGFLRITGTRKSNTAKITIEDMTDPENKSKKDLSINYDKGYKLNDQNKLVENKENNPFCSLEKNSSMENFIKAAGGTNVFKITVEDGDKKEENYLVVSFKKSARDLNNNWPDKINILDGKTSKPLADEYQYGNEIMTKTKGIGVCGEDEKCKIPDSTSSIRLQLEKSVTSSKDAFYEGCKDGFYRTNSYEISLNGGPWKQIGGNEISEEFALKQGLNIIQLTTSSIEAFQERRSEILGGITLLLYRDGENTYEVPKGTDTSIKSVKIFQGANDKAHGTDRFAELLSTNKVDEKASINLTSSNPYVYMQVETNDPAAEVFIPNSKVIDGGYFLKLDSDKNDAIPISVIPANGDTGAQALHNININWQITDAILDKLEVTGGKVTKSYEKNIKDYYLIPDSFDSNVSLNFIPGTGSNVEVYLNRIDSKPIGVTNNTVEADPSKVHQVIFKATSLDGFTNNYTVAIKRPDSEDTSGDYEKTKEKASTILKNAIDGCKNKQKDKMNEAYWDIFAMTSANESLDGYYVYDVTKHRLNQATDYAGIILELTMIGENPYNYGGVNYVEGLKNLRDEKGSYGPFACNIWALYALDAAGCYDEDLVKIVANQACSKGFDLDMRGWALAAIQNHLDVEGVAEKSAIAVEGMKLSQDGSGTDKVAFENPYYSNSNLSSHASVIMGLTAAGINIEDEDWKVDGVSPLDLIEKRQDENGAFAFESGDQGNYNTQVIIGLGGVVNRDNVWTAQVLTLDKVEKLLAKAKEVKTNPIIQKQIDAQREKLEELYNKNSGNALGMGEDYYALYDLVGLADESWKPNTFMGTEEEKKEVEDVIKQIEEISDIKKLTYADKAKVESAKSAYDRLKRVRVPGKEVGMTLLQHYVNNSYVLDEAIAFIESEEKLHKEDAEKLTNEILKYKDIDYIKLEDKNNIMDLKQKVDGLGEEVSKWVSGETVQTLNEAVNRVINLEVATPVITEIKKLEEGVTILDGPFLKEVRAMYEALTKDQKALVKNYSVLVSSEKEFNKLQIENVVNQIKELPEPSSLKKILDGKAEEITITPKQIEKIAKAKATYDALTPEQQAAIEAMENGEALVTKLSEDVLIAEEYEGYIEAYLEPLVEKIKNFNIPMNANQVSYAKEILDAYNKNENAKTYLDSISGIKDKITSIKKGVEEWNEAFKKADSVKKYFTEATENADENLVSRDTIQGIKLASEKFEELKKSSESAASILENEVASLERLKDKIYAKKKQLNEENKVVRISGDIPWDVELEIKEVEDKNYDMLKSYLSKYKDASMIKAISIDGSEIMSDGSLKKYITAKGYVATIFTNEDFANKNVYLAMLSNDGVNILNSSVSGSDVTFTMDGISGEYAIGVKAVKTIGPSNDDTIGGNKEGDINKNGADKQGKTTTLQPSDKGKNVSNSSGKTSSAPKTGDVLPQKMGIMLLLIAIGSSIFITAKKCKTNTR</sequence>
<protein>
    <submittedName>
        <fullName evidence="4">Uncharacterized protein</fullName>
    </submittedName>
</protein>
<feature type="region of interest" description="Disordered" evidence="2">
    <location>
        <begin position="1448"/>
        <end position="1499"/>
    </location>
</feature>
<keyword evidence="3" id="KW-0812">Transmembrane</keyword>
<feature type="coiled-coil region" evidence="1">
    <location>
        <begin position="1286"/>
        <end position="1323"/>
    </location>
</feature>
<feature type="compositionally biased region" description="Polar residues" evidence="2">
    <location>
        <begin position="1471"/>
        <end position="1495"/>
    </location>
</feature>
<organism evidence="4 5">
    <name type="scientific">Clostridium subterminale</name>
    <dbReference type="NCBI Taxonomy" id="1550"/>
    <lineage>
        <taxon>Bacteria</taxon>
        <taxon>Bacillati</taxon>
        <taxon>Bacillota</taxon>
        <taxon>Clostridia</taxon>
        <taxon>Eubacteriales</taxon>
        <taxon>Clostridiaceae</taxon>
        <taxon>Clostridium</taxon>
    </lineage>
</organism>
<evidence type="ECO:0000256" key="3">
    <source>
        <dbReference type="SAM" id="Phobius"/>
    </source>
</evidence>
<comment type="caution">
    <text evidence="4">The sequence shown here is derived from an EMBL/GenBank/DDBJ whole genome shotgun (WGS) entry which is preliminary data.</text>
</comment>
<proteinExistence type="predicted"/>
<keyword evidence="1" id="KW-0175">Coiled coil</keyword>
<reference evidence="4 5" key="1">
    <citation type="journal article" date="2019" name="Int. J. Syst. Evol. Microbiol.">
        <title>The Global Catalogue of Microorganisms (GCM) 10K type strain sequencing project: providing services to taxonomists for standard genome sequencing and annotation.</title>
        <authorList>
            <consortium name="The Broad Institute Genomics Platform"/>
            <consortium name="The Broad Institute Genome Sequencing Center for Infectious Disease"/>
            <person name="Wu L."/>
            <person name="Ma J."/>
        </authorList>
    </citation>
    <scope>NUCLEOTIDE SEQUENCE [LARGE SCALE GENOMIC DNA]</scope>
    <source>
        <strain evidence="4 5">JCM 1417</strain>
    </source>
</reference>